<dbReference type="InterPro" id="IPR000488">
    <property type="entry name" value="Death_dom"/>
</dbReference>
<dbReference type="Proteomes" id="UP000596742">
    <property type="component" value="Unassembled WGS sequence"/>
</dbReference>
<keyword evidence="3" id="KW-1185">Reference proteome</keyword>
<protein>
    <recommendedName>
        <fullName evidence="1">Death domain-containing protein</fullName>
    </recommendedName>
</protein>
<dbReference type="EMBL" id="UYJE01003059">
    <property type="protein sequence ID" value="VDI16222.1"/>
    <property type="molecule type" value="Genomic_DNA"/>
</dbReference>
<name>A0A8B6D7F6_MYTGA</name>
<dbReference type="CDD" id="cd01670">
    <property type="entry name" value="Death"/>
    <property type="match status" value="1"/>
</dbReference>
<feature type="domain" description="Death" evidence="1">
    <location>
        <begin position="280"/>
        <end position="335"/>
    </location>
</feature>
<comment type="caution">
    <text evidence="2">The sequence shown here is derived from an EMBL/GenBank/DDBJ whole genome shotgun (WGS) entry which is preliminary data.</text>
</comment>
<dbReference type="PROSITE" id="PS50017">
    <property type="entry name" value="DEATH_DOMAIN"/>
    <property type="match status" value="2"/>
</dbReference>
<proteinExistence type="predicted"/>
<gene>
    <name evidence="2" type="ORF">MGAL_10B084347</name>
</gene>
<sequence>MSESGIVQRKELYLIWEQKHFKKLSPYKEFIFDMLIHLDILSEQRRYDITTGSRLPVENFFVPCMLIQRNDTRFMTHECTPEKAISLAFVFKGTIIPPALPNRLISACLSMWTVKTYEEKQLLFSGFVGLSFDKAHDIVVCVEGNKILLYIVHETSNGLIVPDIATGIKECMFTTLERISDFYKSTVSSSRQKLPFHIEYACSRLECHVTEEAALTTDEWICEEHKIVHTKDKWNIWNQDQTKEQCEMDCQGLQESALNQIPSDMELQRFASRCDDVTIKELAIRLGMSFQEWDELERNNPDYIQIVKYRILVNWREKCSGKFSNIAQALSEMKLTTHMLCQVKRIRKVQCDISEENLDLIPTDEILDELAQVLGVVSFQLGIELGLLSTALDAIQYNNGRNLVAQCKEILFQWRIDEKVRPTIRVLVQALVNVGRGARCLEKIIKKVGVKAYIPQEEVEEQKQGTVATLLKKLNLFQKKN</sequence>
<feature type="domain" description="Death" evidence="1">
    <location>
        <begin position="380"/>
        <end position="436"/>
    </location>
</feature>
<dbReference type="Pfam" id="PF00531">
    <property type="entry name" value="Death"/>
    <property type="match status" value="1"/>
</dbReference>
<dbReference type="Gene3D" id="1.10.533.10">
    <property type="entry name" value="Death Domain, Fas"/>
    <property type="match status" value="2"/>
</dbReference>
<accession>A0A8B6D7F6</accession>
<reference evidence="2" key="1">
    <citation type="submission" date="2018-11" db="EMBL/GenBank/DDBJ databases">
        <authorList>
            <person name="Alioto T."/>
            <person name="Alioto T."/>
        </authorList>
    </citation>
    <scope>NUCLEOTIDE SEQUENCE</scope>
</reference>
<dbReference type="InterPro" id="IPR011029">
    <property type="entry name" value="DEATH-like_dom_sf"/>
</dbReference>
<dbReference type="GO" id="GO:0007165">
    <property type="term" value="P:signal transduction"/>
    <property type="evidence" value="ECO:0007669"/>
    <property type="project" value="InterPro"/>
</dbReference>
<dbReference type="OrthoDB" id="6169637at2759"/>
<evidence type="ECO:0000259" key="1">
    <source>
        <dbReference type="PROSITE" id="PS50017"/>
    </source>
</evidence>
<dbReference type="AlphaFoldDB" id="A0A8B6D7F6"/>
<organism evidence="2 3">
    <name type="scientific">Mytilus galloprovincialis</name>
    <name type="common">Mediterranean mussel</name>
    <dbReference type="NCBI Taxonomy" id="29158"/>
    <lineage>
        <taxon>Eukaryota</taxon>
        <taxon>Metazoa</taxon>
        <taxon>Spiralia</taxon>
        <taxon>Lophotrochozoa</taxon>
        <taxon>Mollusca</taxon>
        <taxon>Bivalvia</taxon>
        <taxon>Autobranchia</taxon>
        <taxon>Pteriomorphia</taxon>
        <taxon>Mytilida</taxon>
        <taxon>Mytiloidea</taxon>
        <taxon>Mytilidae</taxon>
        <taxon>Mytilinae</taxon>
        <taxon>Mytilus</taxon>
    </lineage>
</organism>
<evidence type="ECO:0000313" key="3">
    <source>
        <dbReference type="Proteomes" id="UP000596742"/>
    </source>
</evidence>
<dbReference type="SUPFAM" id="SSF47986">
    <property type="entry name" value="DEATH domain"/>
    <property type="match status" value="2"/>
</dbReference>
<evidence type="ECO:0000313" key="2">
    <source>
        <dbReference type="EMBL" id="VDI16222.1"/>
    </source>
</evidence>